<evidence type="ECO:0000256" key="3">
    <source>
        <dbReference type="ARBA" id="ARBA00023242"/>
    </source>
</evidence>
<feature type="domain" description="Nucleoprotein TPR/MPL1" evidence="5">
    <location>
        <begin position="172"/>
        <end position="248"/>
    </location>
</feature>
<dbReference type="GO" id="GO:0006406">
    <property type="term" value="P:mRNA export from nucleus"/>
    <property type="evidence" value="ECO:0000318"/>
    <property type="project" value="GO_Central"/>
</dbReference>
<dbReference type="Proteomes" id="UP000036987">
    <property type="component" value="Unassembled WGS sequence"/>
</dbReference>
<evidence type="ECO:0000313" key="8">
    <source>
        <dbReference type="Proteomes" id="UP000036987"/>
    </source>
</evidence>
<dbReference type="Pfam" id="PF25785">
    <property type="entry name" value="TPR"/>
    <property type="match status" value="1"/>
</dbReference>
<dbReference type="GO" id="GO:0005643">
    <property type="term" value="C:nuclear pore"/>
    <property type="evidence" value="ECO:0000318"/>
    <property type="project" value="GO_Central"/>
</dbReference>
<dbReference type="OrthoDB" id="343070at2759"/>
<dbReference type="PANTHER" id="PTHR18898">
    <property type="entry name" value="NUCLEOPROTEIN TPR-RELATED"/>
    <property type="match status" value="1"/>
</dbReference>
<feature type="domain" description="NUA/TPR/MLP1-2-like" evidence="6">
    <location>
        <begin position="496"/>
        <end position="590"/>
    </location>
</feature>
<dbReference type="InterPro" id="IPR057577">
    <property type="entry name" value="Nucleoprot-TPR/MLP1_dom"/>
</dbReference>
<dbReference type="PANTHER" id="PTHR18898:SF2">
    <property type="entry name" value="NUCLEOPROTEIN TPR"/>
    <property type="match status" value="1"/>
</dbReference>
<evidence type="ECO:0000313" key="7">
    <source>
        <dbReference type="EMBL" id="KMZ58128.1"/>
    </source>
</evidence>
<evidence type="ECO:0000259" key="6">
    <source>
        <dbReference type="Pfam" id="PF25785"/>
    </source>
</evidence>
<comment type="subcellular location">
    <subcellularLocation>
        <location evidence="1">Nucleus</location>
    </subcellularLocation>
</comment>
<feature type="coiled-coil region" evidence="4">
    <location>
        <begin position="510"/>
        <end position="537"/>
    </location>
</feature>
<evidence type="ECO:0000256" key="1">
    <source>
        <dbReference type="ARBA" id="ARBA00004123"/>
    </source>
</evidence>
<name>A0A0K9NNF5_ZOSMR</name>
<feature type="coiled-coil region" evidence="4">
    <location>
        <begin position="306"/>
        <end position="351"/>
    </location>
</feature>
<accession>A0A0K9NNF5</accession>
<dbReference type="InterPro" id="IPR057974">
    <property type="entry name" value="NUA/TPR/MLP1-2-like_dom"/>
</dbReference>
<evidence type="ECO:0000256" key="2">
    <source>
        <dbReference type="ARBA" id="ARBA00023054"/>
    </source>
</evidence>
<dbReference type="SUPFAM" id="SSF57997">
    <property type="entry name" value="Tropomyosin"/>
    <property type="match status" value="1"/>
</dbReference>
<sequence length="701" mass="80669">MPLFLTDMEFRLCSDDPIKVASKADEFIVSLRRQLDTVRAEAEAAEVTAEQTHNVLEKRYSDIMEEIVRVQAESDEFAAEVETKSKELAKVLKAKCELEHASVAKDGEIERLNVEVSEIYRSKRQLLDLMEKKDEEIGEKNSTIQSNFDKIVRLTEDAIKMKGSLHASEAEISRCKATYSRFSQEKDLTEKHNKWLNDELNDKVNSLTELRKSHIDFEEDMKSKLYDTERKFNESSKLVKQNEERVREYLAKITILEKELLSSKNTATINEERYMSELSTATKLVELYKETSEECSKKGGELEGVIKALETHLVQIENEYKDKLQNESSAKEGLEKHFKDLQEKLQMYETKAVISKESAEHRLLQISNLRSNANMDHVWADETESDLQNDSMSVIVPKMPFGISETALATSLLRDGWTLAKIYEKYHEVSDALRHEIWGRKHAEAILERVLHEIENKAETILEERAEHEKMLGAYTSLNQRLQRSLLENDGYEITISNLKAELKKRDCDYTFSQKEIDNLEKQMTVLLKEFQDIQIRYGVNSQDLSNQMSNNFSTSNDDGCHTNEFSYKDINALVQQNRNLRNMVNSLSSIENHHIAEPKENFQMEFINKKNEAEVEAVLKRCEEQACMIDSLYSSVAMYKRLFEEKGKFQASSSSIGSIPGEGNINQVLLVDGHQDSAKAALDQFAQHIKCLEDDLAKSR</sequence>
<gene>
    <name evidence="7" type="ORF">ZOSMA_7G01590</name>
</gene>
<keyword evidence="2 4" id="KW-0175">Coiled coil</keyword>
<protein>
    <submittedName>
        <fullName evidence="7">Uncharacterized protein</fullName>
    </submittedName>
</protein>
<dbReference type="AlphaFoldDB" id="A0A0K9NNF5"/>
<dbReference type="GO" id="GO:0017056">
    <property type="term" value="F:structural constituent of nuclear pore"/>
    <property type="evidence" value="ECO:0000318"/>
    <property type="project" value="GO_Central"/>
</dbReference>
<feature type="coiled-coil region" evidence="4">
    <location>
        <begin position="444"/>
        <end position="471"/>
    </location>
</feature>
<proteinExistence type="predicted"/>
<reference evidence="8" key="1">
    <citation type="journal article" date="2016" name="Nature">
        <title>The genome of the seagrass Zostera marina reveals angiosperm adaptation to the sea.</title>
        <authorList>
            <person name="Olsen J.L."/>
            <person name="Rouze P."/>
            <person name="Verhelst B."/>
            <person name="Lin Y.-C."/>
            <person name="Bayer T."/>
            <person name="Collen J."/>
            <person name="Dattolo E."/>
            <person name="De Paoli E."/>
            <person name="Dittami S."/>
            <person name="Maumus F."/>
            <person name="Michel G."/>
            <person name="Kersting A."/>
            <person name="Lauritano C."/>
            <person name="Lohaus R."/>
            <person name="Toepel M."/>
            <person name="Tonon T."/>
            <person name="Vanneste K."/>
            <person name="Amirebrahimi M."/>
            <person name="Brakel J."/>
            <person name="Bostroem C."/>
            <person name="Chovatia M."/>
            <person name="Grimwood J."/>
            <person name="Jenkins J.W."/>
            <person name="Jueterbock A."/>
            <person name="Mraz A."/>
            <person name="Stam W.T."/>
            <person name="Tice H."/>
            <person name="Bornberg-Bauer E."/>
            <person name="Green P.J."/>
            <person name="Pearson G.A."/>
            <person name="Procaccini G."/>
            <person name="Duarte C.M."/>
            <person name="Schmutz J."/>
            <person name="Reusch T.B.H."/>
            <person name="Van de Peer Y."/>
        </authorList>
    </citation>
    <scope>NUCLEOTIDE SEQUENCE [LARGE SCALE GENOMIC DNA]</scope>
    <source>
        <strain evidence="8">cv. Finnish</strain>
    </source>
</reference>
<keyword evidence="3" id="KW-0539">Nucleus</keyword>
<evidence type="ECO:0000259" key="5">
    <source>
        <dbReference type="Pfam" id="PF25481"/>
    </source>
</evidence>
<dbReference type="STRING" id="29655.A0A0K9NNF5"/>
<dbReference type="OMA" id="CELEHAS"/>
<dbReference type="Pfam" id="PF25481">
    <property type="entry name" value="Nucleoprot-TPR"/>
    <property type="match status" value="1"/>
</dbReference>
<dbReference type="EMBL" id="LFYR01001978">
    <property type="protein sequence ID" value="KMZ58128.1"/>
    <property type="molecule type" value="Genomic_DNA"/>
</dbReference>
<keyword evidence="8" id="KW-1185">Reference proteome</keyword>
<feature type="coiled-coil region" evidence="4">
    <location>
        <begin position="28"/>
        <end position="73"/>
    </location>
</feature>
<organism evidence="7 8">
    <name type="scientific">Zostera marina</name>
    <name type="common">Eelgrass</name>
    <dbReference type="NCBI Taxonomy" id="29655"/>
    <lineage>
        <taxon>Eukaryota</taxon>
        <taxon>Viridiplantae</taxon>
        <taxon>Streptophyta</taxon>
        <taxon>Embryophyta</taxon>
        <taxon>Tracheophyta</taxon>
        <taxon>Spermatophyta</taxon>
        <taxon>Magnoliopsida</taxon>
        <taxon>Liliopsida</taxon>
        <taxon>Zosteraceae</taxon>
        <taxon>Zostera</taxon>
    </lineage>
</organism>
<comment type="caution">
    <text evidence="7">The sequence shown here is derived from an EMBL/GenBank/DDBJ whole genome shotgun (WGS) entry which is preliminary data.</text>
</comment>
<evidence type="ECO:0000256" key="4">
    <source>
        <dbReference type="SAM" id="Coils"/>
    </source>
</evidence>